<dbReference type="SMART" id="SM00448">
    <property type="entry name" value="REC"/>
    <property type="match status" value="1"/>
</dbReference>
<evidence type="ECO:0000256" key="14">
    <source>
        <dbReference type="ARBA" id="ARBA00023180"/>
    </source>
</evidence>
<evidence type="ECO:0000256" key="10">
    <source>
        <dbReference type="ARBA" id="ARBA00022840"/>
    </source>
</evidence>
<feature type="transmembrane region" description="Helical" evidence="18">
    <location>
        <begin position="329"/>
        <end position="349"/>
    </location>
</feature>
<dbReference type="FunFam" id="1.20.1250.20:FF:000064">
    <property type="entry name" value="MFS allantoate transporter"/>
    <property type="match status" value="1"/>
</dbReference>
<keyword evidence="7 18" id="KW-0812">Transmembrane</keyword>
<dbReference type="Pfam" id="PF00072">
    <property type="entry name" value="Response_reg"/>
    <property type="match status" value="1"/>
</dbReference>
<feature type="region of interest" description="Disordered" evidence="17">
    <location>
        <begin position="1647"/>
        <end position="1698"/>
    </location>
</feature>
<dbReference type="GO" id="GO:0005886">
    <property type="term" value="C:plasma membrane"/>
    <property type="evidence" value="ECO:0007669"/>
    <property type="project" value="UniProtKB-ARBA"/>
</dbReference>
<evidence type="ECO:0000256" key="1">
    <source>
        <dbReference type="ARBA" id="ARBA00000085"/>
    </source>
</evidence>
<evidence type="ECO:0000256" key="8">
    <source>
        <dbReference type="ARBA" id="ARBA00022741"/>
    </source>
</evidence>
<keyword evidence="4" id="KW-0813">Transport</keyword>
<dbReference type="InterPro" id="IPR003594">
    <property type="entry name" value="HATPase_dom"/>
</dbReference>
<dbReference type="InterPro" id="IPR036259">
    <property type="entry name" value="MFS_trans_sf"/>
</dbReference>
<keyword evidence="14" id="KW-0325">Glycoprotein</keyword>
<dbReference type="FunFam" id="3.40.50.2300:FF:000289">
    <property type="entry name" value="Osmosensing histidine protein kinase SLN1"/>
    <property type="match status" value="1"/>
</dbReference>
<evidence type="ECO:0000256" key="2">
    <source>
        <dbReference type="ARBA" id="ARBA00004141"/>
    </source>
</evidence>
<keyword evidence="9 22" id="KW-0418">Kinase</keyword>
<dbReference type="InterPro" id="IPR005467">
    <property type="entry name" value="His_kinase_dom"/>
</dbReference>
<feature type="domain" description="Major facilitator superfamily (MFS) profile" evidence="21">
    <location>
        <begin position="64"/>
        <end position="478"/>
    </location>
</feature>
<feature type="transmembrane region" description="Helical" evidence="18">
    <location>
        <begin position="131"/>
        <end position="155"/>
    </location>
</feature>
<dbReference type="FunFam" id="1.20.1250.20:FF:000483">
    <property type="entry name" value="Related to allantoate permease"/>
    <property type="match status" value="1"/>
</dbReference>
<evidence type="ECO:0000256" key="5">
    <source>
        <dbReference type="ARBA" id="ARBA00022553"/>
    </source>
</evidence>
<dbReference type="SMART" id="SM00387">
    <property type="entry name" value="HATPase_c"/>
    <property type="match status" value="1"/>
</dbReference>
<dbReference type="PANTHER" id="PTHR43791">
    <property type="entry name" value="PERMEASE-RELATED"/>
    <property type="match status" value="1"/>
</dbReference>
<keyword evidence="10" id="KW-0067">ATP-binding</keyword>
<feature type="transmembrane region" description="Helical" evidence="18">
    <location>
        <begin position="161"/>
        <end position="181"/>
    </location>
</feature>
<dbReference type="PROSITE" id="PS50109">
    <property type="entry name" value="HIS_KIN"/>
    <property type="match status" value="1"/>
</dbReference>
<dbReference type="Gene3D" id="3.40.50.2300">
    <property type="match status" value="1"/>
</dbReference>
<comment type="catalytic activity">
    <reaction evidence="1">
        <text>ATP + protein L-histidine = ADP + protein N-phospho-L-histidine.</text>
        <dbReference type="EC" id="2.7.13.3"/>
    </reaction>
</comment>
<comment type="subcellular location">
    <subcellularLocation>
        <location evidence="2">Membrane</location>
        <topology evidence="2">Multi-pass membrane protein</topology>
    </subcellularLocation>
</comment>
<evidence type="ECO:0000259" key="19">
    <source>
        <dbReference type="PROSITE" id="PS50109"/>
    </source>
</evidence>
<dbReference type="Pfam" id="PF02518">
    <property type="entry name" value="HATPase_c"/>
    <property type="match status" value="1"/>
</dbReference>
<reference evidence="22 23" key="1">
    <citation type="journal article" date="2016" name="Front. Microbiol.">
        <title>Genome and transcriptome sequences reveal the specific parasitism of the nematophagous Purpureocillium lilacinum 36-1.</title>
        <authorList>
            <person name="Xie J."/>
            <person name="Li S."/>
            <person name="Mo C."/>
            <person name="Xiao X."/>
            <person name="Peng D."/>
            <person name="Wang G."/>
            <person name="Xiao Y."/>
        </authorList>
    </citation>
    <scope>NUCLEOTIDE SEQUENCE [LARGE SCALE GENOMIC DNA]</scope>
    <source>
        <strain evidence="22 23">36-1</strain>
    </source>
</reference>
<dbReference type="EMBL" id="LCWV01000007">
    <property type="protein sequence ID" value="PWI71652.1"/>
    <property type="molecule type" value="Genomic_DNA"/>
</dbReference>
<sequence>MAVEAKDEGSAIERERQLSVDVDAKDHTDYDRVDKELAKYVASSRIEISPEKNDELRRKIDKRVLAIMIATYFLQAIDKGTMSFASIMGIREDTNLTGQDYNWLTTCIYITILIVEYPQNFTIARVPIGKYLSFNIVAWGTVLACTAACTTFAHLVTVRTLLGLFESVCQPAFVVMSSMWYRREEQAARVTYWYMMNGAQQIVGGLLAYCFSLITSGPLKSWQWIFLVYGVISVVFGLFVGWWLPDSPMRAKCFSEEDKHLMVERVRDNQTGIQNREWKKHQFWEGLTDPQVWGYALVQLCTTLPTSGLGAFQGIIIKSFGFTTLQTQLLAMVLGFYIIIVLLGSVWLVKKTNQNLLVMLGFVVPSFVGTICLMTVPLDTKSQKIGLVICYYITLSFWSAQTLALSMVSRNVAGQTKKSVAVAVNFIVWATGNAIGPQVFLDRDKPRYFIAFATHLGCYSLLVVVIVALRWYLVRQNKLRDRMAEAGVREARDEQMLHAFEDLTDRENPNFRYVAGAWATKIVDETRAWLGPSCASIGWRDWLQGLDRSRLSAPDPIGARVLRDEQSAPPTSATGEPCARQACPGVVLRRPSGWQLSPTSPSNGRQLRHRRWATAGPQYPHPLESPVCPHVKTAPRSHSRFSRNLQAAVWLAAHFEPSRASLLTSSTLLLADDRPTPAYGCSTPCFNPSPRRARTDDAGPANRPVSRRFVAVTVQHQPARPPPAPSRRRDHASPRLGCTTPENVAPTTLRVAIREQLAALVVLAVLVALAIVSIPTWIYVHNFVVDVESNGLSLTASLKASRIASEIDLIQTLCQTVATRVLLQQAFVDFYNGNATNPFANARVDLHSAMSTSRVTNLLQARLYSRNVTGSRFGLLNVTGAQTGDIDLPYTTPNGTRAKLSDTPYGYPPSLYPNITYEALGYPNPYDPSTPAFGANAFPGVRISDKGGLLLGPLVLNETYALMSLTVPVRSLNTTNFILGYMTLVASAESLIEVQTSREGLGSSGIVLFVGPANPSNHFISPLSPTNRTYSPPKSDFARSPARYVLPPIHMPGEVQRHANRDYVDGQYDADFSLSSYPAVFDAYYKNISGPNNATAFLSTTNEQDVRVAVGVARPQSTLVDWAVVVEKAEAEAYVPISTLRKILLGCVFGTAGLIIIFIVPTAHWSVMPIRRLKAATENSINPPGYEDEYDDFDEDPSSGGTSQGSRKGVFATIRRKLKKRKRAMTQAEVDSHRRVFKIPGRVEDRKHFVTDELTELTQTFNEMTDELVKQYTSLDEKVAERTKELEISKRAAEAANESKTLFIANISHELKTPLNGIMGMCAVCMEEDDILRIKQSLKTLYRSGDLLLHLLEDLLSFSKNQIGQHVSLEEREFRLGEIRSQMLSIFDKQVRESKVAFTASFLGSESAESSTSPDRADVDQRLPALGPLGMGRLKDAYLWGDQHRILQVIINLVSNSLKFTPAGGKVELRMRCLGEVPQGSGEDSRKSSFSKTGSGRVGRSRHRGGGGSGSTHSASSRATTAPASPLKGGTALSINPMDPAATPHVYIRERSPTPPPPNAKPFMFEFEVEDTGRGIPEHMLEKVFEPFVQGDLGLSKKFGGTGLGLSICAQLAKLMGGSITVKSTIGVGSTFTMQIPLKYVKDRVPSTASSSTKSRPPSVGSNTAAAGDTHRNSLGSVTSTSEQKATTTNGKSSVLEDKQPRLIGLSAPFFASNPNPKTPSTQDQHAAIDKAMANKAGQGKLRVLVADDNSTNIEVVSRMLKLEDVYDVTIAKDGQEAYELVKANMEKNQHFDVIFMDIQMPNLDGLQSTRLIRKMGYLAPIVALTAFSEESNVKECMESGMDEFLAKPIRRPALKKVLTKFATIPEEPETAGPAKKIEPEVKVSPINGSTGPDSDS</sequence>
<dbReference type="InterPro" id="IPR011701">
    <property type="entry name" value="MFS"/>
</dbReference>
<feature type="region of interest" description="Disordered" evidence="17">
    <location>
        <begin position="714"/>
        <end position="740"/>
    </location>
</feature>
<feature type="transmembrane region" description="Helical" evidence="18">
    <location>
        <begin position="221"/>
        <end position="244"/>
    </location>
</feature>
<dbReference type="PROSITE" id="PS50110">
    <property type="entry name" value="RESPONSE_REGULATORY"/>
    <property type="match status" value="1"/>
</dbReference>
<evidence type="ECO:0000256" key="6">
    <source>
        <dbReference type="ARBA" id="ARBA00022679"/>
    </source>
</evidence>
<dbReference type="InterPro" id="IPR004358">
    <property type="entry name" value="Sig_transdc_His_kin-like_C"/>
</dbReference>
<feature type="transmembrane region" description="Helical" evidence="18">
    <location>
        <begin position="193"/>
        <end position="215"/>
    </location>
</feature>
<dbReference type="FunFam" id="1.10.287.130:FF:000004">
    <property type="entry name" value="Ethylene receptor 1"/>
    <property type="match status" value="1"/>
</dbReference>
<dbReference type="SUPFAM" id="SSF55874">
    <property type="entry name" value="ATPase domain of HSP90 chaperone/DNA topoisomerase II/histidine kinase"/>
    <property type="match status" value="1"/>
</dbReference>
<accession>A0A2U3EAY8</accession>
<feature type="transmembrane region" description="Helical" evidence="18">
    <location>
        <begin position="447"/>
        <end position="473"/>
    </location>
</feature>
<dbReference type="GO" id="GO:0007234">
    <property type="term" value="P:osmosensory signaling via phosphorelay pathway"/>
    <property type="evidence" value="ECO:0007669"/>
    <property type="project" value="UniProtKB-ARBA"/>
</dbReference>
<feature type="region of interest" description="Disordered" evidence="17">
    <location>
        <begin position="1869"/>
        <end position="1897"/>
    </location>
</feature>
<name>A0A2U3EAY8_PURLI</name>
<evidence type="ECO:0000256" key="3">
    <source>
        <dbReference type="ARBA" id="ARBA00012438"/>
    </source>
</evidence>
<feature type="transmembrane region" description="Helical" evidence="18">
    <location>
        <begin position="356"/>
        <end position="378"/>
    </location>
</feature>
<dbReference type="PANTHER" id="PTHR43791:SF63">
    <property type="entry name" value="HIGH AFFINITY CYSTEINE TRANSPORTER"/>
    <property type="match status" value="1"/>
</dbReference>
<evidence type="ECO:0000256" key="17">
    <source>
        <dbReference type="SAM" id="MobiDB-lite"/>
    </source>
</evidence>
<dbReference type="Pfam" id="PF00512">
    <property type="entry name" value="HisKA"/>
    <property type="match status" value="1"/>
</dbReference>
<dbReference type="Proteomes" id="UP000245956">
    <property type="component" value="Unassembled WGS sequence"/>
</dbReference>
<dbReference type="EC" id="2.7.13.3" evidence="3"/>
<dbReference type="PROSITE" id="PS50850">
    <property type="entry name" value="MFS"/>
    <property type="match status" value="1"/>
</dbReference>
<feature type="transmembrane region" description="Helical" evidence="18">
    <location>
        <begin position="292"/>
        <end position="317"/>
    </location>
</feature>
<feature type="compositionally biased region" description="Polar residues" evidence="17">
    <location>
        <begin position="1673"/>
        <end position="1693"/>
    </location>
</feature>
<dbReference type="Gene3D" id="1.20.1250.20">
    <property type="entry name" value="MFS general substrate transporter like domains"/>
    <property type="match status" value="1"/>
</dbReference>
<feature type="transmembrane region" description="Helical" evidence="18">
    <location>
        <begin position="384"/>
        <end position="408"/>
    </location>
</feature>
<feature type="region of interest" description="Disordered" evidence="17">
    <location>
        <begin position="1477"/>
        <end position="1538"/>
    </location>
</feature>
<keyword evidence="8" id="KW-0547">Nucleotide-binding</keyword>
<dbReference type="PRINTS" id="PR00344">
    <property type="entry name" value="BCTRLSENSOR"/>
</dbReference>
<feature type="transmembrane region" description="Helical" evidence="18">
    <location>
        <begin position="101"/>
        <end position="119"/>
    </location>
</feature>
<evidence type="ECO:0000256" key="16">
    <source>
        <dbReference type="PROSITE-ProRule" id="PRU00169"/>
    </source>
</evidence>
<evidence type="ECO:0000256" key="11">
    <source>
        <dbReference type="ARBA" id="ARBA00022989"/>
    </source>
</evidence>
<dbReference type="Pfam" id="PF07690">
    <property type="entry name" value="MFS_1"/>
    <property type="match status" value="1"/>
</dbReference>
<feature type="domain" description="Histidine kinase" evidence="19">
    <location>
        <begin position="1306"/>
        <end position="1640"/>
    </location>
</feature>
<dbReference type="CDD" id="cd16922">
    <property type="entry name" value="HATPase_EvgS-ArcB-TorS-like"/>
    <property type="match status" value="1"/>
</dbReference>
<keyword evidence="5 16" id="KW-0597">Phosphoprotein</keyword>
<dbReference type="SUPFAM" id="SSF103473">
    <property type="entry name" value="MFS general substrate transporter"/>
    <property type="match status" value="1"/>
</dbReference>
<dbReference type="CDD" id="cd17546">
    <property type="entry name" value="REC_hyHK_CKI1_RcsC-like"/>
    <property type="match status" value="1"/>
</dbReference>
<evidence type="ECO:0000256" key="4">
    <source>
        <dbReference type="ARBA" id="ARBA00022448"/>
    </source>
</evidence>
<keyword evidence="11 18" id="KW-1133">Transmembrane helix</keyword>
<keyword evidence="12" id="KW-0902">Two-component regulatory system</keyword>
<comment type="similarity">
    <text evidence="15">Belongs to the major facilitator superfamily. Allantoate permease family.</text>
</comment>
<feature type="region of interest" description="Disordered" evidence="17">
    <location>
        <begin position="1181"/>
        <end position="1208"/>
    </location>
</feature>
<evidence type="ECO:0000313" key="22">
    <source>
        <dbReference type="EMBL" id="PWI71652.1"/>
    </source>
</evidence>
<feature type="region of interest" description="Disordered" evidence="17">
    <location>
        <begin position="559"/>
        <end position="579"/>
    </location>
</feature>
<keyword evidence="6" id="KW-0808">Transferase</keyword>
<evidence type="ECO:0000256" key="18">
    <source>
        <dbReference type="SAM" id="Phobius"/>
    </source>
</evidence>
<comment type="caution">
    <text evidence="22">The sequence shown here is derived from an EMBL/GenBank/DDBJ whole genome shotgun (WGS) entry which is preliminary data.</text>
</comment>
<dbReference type="CDD" id="cd00082">
    <property type="entry name" value="HisKA"/>
    <property type="match status" value="1"/>
</dbReference>
<feature type="compositionally biased region" description="Acidic residues" evidence="17">
    <location>
        <begin position="1186"/>
        <end position="1197"/>
    </location>
</feature>
<feature type="compositionally biased region" description="Low complexity" evidence="17">
    <location>
        <begin position="1511"/>
        <end position="1526"/>
    </location>
</feature>
<dbReference type="InterPro" id="IPR001789">
    <property type="entry name" value="Sig_transdc_resp-reg_receiver"/>
</dbReference>
<dbReference type="GO" id="GO:0000155">
    <property type="term" value="F:phosphorelay sensor kinase activity"/>
    <property type="evidence" value="ECO:0007669"/>
    <property type="project" value="InterPro"/>
</dbReference>
<dbReference type="Gene3D" id="3.30.565.10">
    <property type="entry name" value="Histidine kinase-like ATPase, C-terminal domain"/>
    <property type="match status" value="1"/>
</dbReference>
<dbReference type="Gene3D" id="1.10.287.130">
    <property type="match status" value="1"/>
</dbReference>
<dbReference type="InterPro" id="IPR011006">
    <property type="entry name" value="CheY-like_superfamily"/>
</dbReference>
<dbReference type="Gene3D" id="6.10.340.10">
    <property type="match status" value="1"/>
</dbReference>
<proteinExistence type="inferred from homology"/>
<evidence type="ECO:0000256" key="13">
    <source>
        <dbReference type="ARBA" id="ARBA00023136"/>
    </source>
</evidence>
<dbReference type="SUPFAM" id="SSF47384">
    <property type="entry name" value="Homodimeric domain of signal transducing histidine kinase"/>
    <property type="match status" value="1"/>
</dbReference>
<evidence type="ECO:0000313" key="23">
    <source>
        <dbReference type="Proteomes" id="UP000245956"/>
    </source>
</evidence>
<feature type="transmembrane region" description="Helical" evidence="18">
    <location>
        <begin position="757"/>
        <end position="780"/>
    </location>
</feature>
<protein>
    <recommendedName>
        <fullName evidence="3">histidine kinase</fullName>
        <ecNumber evidence="3">2.7.13.3</ecNumber>
    </recommendedName>
</protein>
<feature type="modified residue" description="4-aspartylphosphate" evidence="16">
    <location>
        <position position="1798"/>
    </location>
</feature>
<evidence type="ECO:0000259" key="21">
    <source>
        <dbReference type="PROSITE" id="PS50850"/>
    </source>
</evidence>
<organism evidence="22 23">
    <name type="scientific">Purpureocillium lilacinum</name>
    <name type="common">Paecilomyces lilacinus</name>
    <dbReference type="NCBI Taxonomy" id="33203"/>
    <lineage>
        <taxon>Eukaryota</taxon>
        <taxon>Fungi</taxon>
        <taxon>Dikarya</taxon>
        <taxon>Ascomycota</taxon>
        <taxon>Pezizomycotina</taxon>
        <taxon>Sordariomycetes</taxon>
        <taxon>Hypocreomycetidae</taxon>
        <taxon>Hypocreales</taxon>
        <taxon>Ophiocordycipitaceae</taxon>
        <taxon>Purpureocillium</taxon>
    </lineage>
</organism>
<feature type="compositionally biased region" description="Polar residues" evidence="17">
    <location>
        <begin position="1887"/>
        <end position="1897"/>
    </location>
</feature>
<feature type="region of interest" description="Disordered" evidence="17">
    <location>
        <begin position="681"/>
        <end position="702"/>
    </location>
</feature>
<dbReference type="InterPro" id="IPR036890">
    <property type="entry name" value="HATPase_C_sf"/>
</dbReference>
<gene>
    <name evidence="22" type="ORF">PCL_11746</name>
</gene>
<dbReference type="GO" id="GO:0005524">
    <property type="term" value="F:ATP binding"/>
    <property type="evidence" value="ECO:0007669"/>
    <property type="project" value="UniProtKB-KW"/>
</dbReference>
<evidence type="ECO:0000256" key="7">
    <source>
        <dbReference type="ARBA" id="ARBA00022692"/>
    </source>
</evidence>
<dbReference type="SMART" id="SM00388">
    <property type="entry name" value="HisKA"/>
    <property type="match status" value="1"/>
</dbReference>
<feature type="domain" description="Response regulatory" evidence="20">
    <location>
        <begin position="1743"/>
        <end position="1863"/>
    </location>
</feature>
<evidence type="ECO:0000256" key="15">
    <source>
        <dbReference type="ARBA" id="ARBA00037968"/>
    </source>
</evidence>
<evidence type="ECO:0000256" key="9">
    <source>
        <dbReference type="ARBA" id="ARBA00022777"/>
    </source>
</evidence>
<dbReference type="InterPro" id="IPR020846">
    <property type="entry name" value="MFS_dom"/>
</dbReference>
<feature type="transmembrane region" description="Helical" evidence="18">
    <location>
        <begin position="420"/>
        <end position="441"/>
    </location>
</feature>
<evidence type="ECO:0000256" key="12">
    <source>
        <dbReference type="ARBA" id="ARBA00023012"/>
    </source>
</evidence>
<evidence type="ECO:0000259" key="20">
    <source>
        <dbReference type="PROSITE" id="PS50110"/>
    </source>
</evidence>
<feature type="compositionally biased region" description="Polar residues" evidence="17">
    <location>
        <begin position="1647"/>
        <end position="1665"/>
    </location>
</feature>
<dbReference type="InterPro" id="IPR003661">
    <property type="entry name" value="HisK_dim/P_dom"/>
</dbReference>
<keyword evidence="13 18" id="KW-0472">Membrane</keyword>
<dbReference type="InterPro" id="IPR036097">
    <property type="entry name" value="HisK_dim/P_sf"/>
</dbReference>
<feature type="transmembrane region" description="Helical" evidence="18">
    <location>
        <begin position="64"/>
        <end position="89"/>
    </location>
</feature>
<dbReference type="SUPFAM" id="SSF52172">
    <property type="entry name" value="CheY-like"/>
    <property type="match status" value="1"/>
</dbReference>
<dbReference type="GO" id="GO:0033229">
    <property type="term" value="F:cysteine transmembrane transporter activity"/>
    <property type="evidence" value="ECO:0007669"/>
    <property type="project" value="TreeGrafter"/>
</dbReference>